<dbReference type="AlphaFoldDB" id="A0A6G1C5W6"/>
<feature type="region of interest" description="Disordered" evidence="1">
    <location>
        <begin position="27"/>
        <end position="66"/>
    </location>
</feature>
<dbReference type="EMBL" id="SPHZ02000010">
    <property type="protein sequence ID" value="KAF0894943.1"/>
    <property type="molecule type" value="Genomic_DNA"/>
</dbReference>
<reference evidence="2 3" key="1">
    <citation type="submission" date="2019-11" db="EMBL/GenBank/DDBJ databases">
        <title>Whole genome sequence of Oryza granulata.</title>
        <authorList>
            <person name="Li W."/>
        </authorList>
    </citation>
    <scope>NUCLEOTIDE SEQUENCE [LARGE SCALE GENOMIC DNA]</scope>
    <source>
        <strain evidence="3">cv. Menghai</strain>
        <tissue evidence="2">Leaf</tissue>
    </source>
</reference>
<feature type="region of interest" description="Disordered" evidence="1">
    <location>
        <begin position="99"/>
        <end position="121"/>
    </location>
</feature>
<evidence type="ECO:0000313" key="2">
    <source>
        <dbReference type="EMBL" id="KAF0894943.1"/>
    </source>
</evidence>
<name>A0A6G1C5W6_9ORYZ</name>
<protein>
    <submittedName>
        <fullName evidence="2">Uncharacterized protein</fullName>
    </submittedName>
</protein>
<evidence type="ECO:0000313" key="3">
    <source>
        <dbReference type="Proteomes" id="UP000479710"/>
    </source>
</evidence>
<comment type="caution">
    <text evidence="2">The sequence shown here is derived from an EMBL/GenBank/DDBJ whole genome shotgun (WGS) entry which is preliminary data.</text>
</comment>
<keyword evidence="3" id="KW-1185">Reference proteome</keyword>
<sequence length="121" mass="13031">MGLHTSDLNLTVDHAVHTLLLLQLTLPSARSSRSNPPIKLSSPPTPGIKQKSNPRHAFPFQTHPERIKNRVGDAIIADKRTPLNQEEVDLERGVMGMVKEFGGGSGVADDNPPHDGEGSPS</sequence>
<feature type="compositionally biased region" description="Basic and acidic residues" evidence="1">
    <location>
        <begin position="111"/>
        <end position="121"/>
    </location>
</feature>
<organism evidence="2 3">
    <name type="scientific">Oryza meyeriana var. granulata</name>
    <dbReference type="NCBI Taxonomy" id="110450"/>
    <lineage>
        <taxon>Eukaryota</taxon>
        <taxon>Viridiplantae</taxon>
        <taxon>Streptophyta</taxon>
        <taxon>Embryophyta</taxon>
        <taxon>Tracheophyta</taxon>
        <taxon>Spermatophyta</taxon>
        <taxon>Magnoliopsida</taxon>
        <taxon>Liliopsida</taxon>
        <taxon>Poales</taxon>
        <taxon>Poaceae</taxon>
        <taxon>BOP clade</taxon>
        <taxon>Oryzoideae</taxon>
        <taxon>Oryzeae</taxon>
        <taxon>Oryzinae</taxon>
        <taxon>Oryza</taxon>
        <taxon>Oryza meyeriana</taxon>
    </lineage>
</organism>
<dbReference type="Proteomes" id="UP000479710">
    <property type="component" value="Unassembled WGS sequence"/>
</dbReference>
<accession>A0A6G1C5W6</accession>
<proteinExistence type="predicted"/>
<gene>
    <name evidence="2" type="ORF">E2562_004939</name>
</gene>
<evidence type="ECO:0000256" key="1">
    <source>
        <dbReference type="SAM" id="MobiDB-lite"/>
    </source>
</evidence>